<feature type="region of interest" description="Disordered" evidence="11">
    <location>
        <begin position="1121"/>
        <end position="1146"/>
    </location>
</feature>
<keyword evidence="5" id="KW-1133">Transmembrane helix</keyword>
<dbReference type="InterPro" id="IPR018297">
    <property type="entry name" value="A/G_cyclase_CS"/>
</dbReference>
<evidence type="ECO:0000256" key="6">
    <source>
        <dbReference type="ARBA" id="ARBA00023136"/>
    </source>
</evidence>
<dbReference type="EMBL" id="CALNXK010000012">
    <property type="protein sequence ID" value="CAH3044213.1"/>
    <property type="molecule type" value="Genomic_DNA"/>
</dbReference>
<dbReference type="Gene3D" id="3.40.50.2300">
    <property type="match status" value="2"/>
</dbReference>
<dbReference type="Pfam" id="PF00211">
    <property type="entry name" value="Guanylate_cyc"/>
    <property type="match status" value="1"/>
</dbReference>
<sequence length="1168" mass="132689">MAATAWIIVFLVVVNCLVLGEKKREYKLGLLIPFRKVTPHFQNDYNKGESFAAAMTIAVERINADPTLLSDYNLTFEWKDTECNELIAVREQLNQINSGVQAFIGPGCYCQTAAKNAAAFNMTMISFMCSAAELSDKNEFPTFGRTFSVDSRIGPSIISLLKNTYKWTRIAIIYQNITRWTSLTEYLEEEFEKNGITVAMKFKTANVPSYELEAEEEFRKALIKIKQTARIVLVIGDYFIGLETLYLAKQVGMINGKFAFIIFHLNHNFIRKATSPGLQFLWFFNYLNAKYRGFPNETRVDIEEAMQAALVFAVKSAEGKSYEDFVTELKLKTSQSPFNSSHYNASTATWGYRPPIYGAYLYDAVYQFAVALNISIGQLPPAEQNRTPSGQEVFSQLRDYTYESIQGYRTHLDENGDADFNLTLWDVRKIKGKALMVPVADFQITYGNSSGNGSKKVFPRLVFRNNMTKIWVGGTTIPPKDRPRCGFNNELCPPTTEKQEDNKTEIIAGVSCGLGFLAILLVTNLVRNYRLERELKNRLWKIDYNQLGFDRRASNTSLASAIVNKDTHDHDENVPLMREESSDGKVTTAGYYKGNMVTIAKLPKGQIDLTRKVLLELKQMRDIRHDNLNQFIGACVEPEICIVMQYCSRGSLQDILENEDVKLDHMFMASLIADIVKGMSYMHNTDVKSHGNLKSSNCLVDSRWVLKITDYGLPSFRAKVKKNREDYAYYRDLLWVAPELLRIPNRPPKGTQKGDVYSFAIILQEFHTREGPYSANFMEPKDIMRRVKEAEFPPFRPTVTTLIAGLEEIREVMKQCWVENPDERPDFHEIKKTMHKVLVNNGMKTNIFDNIVYMMEKYADNLEELVMERTGQLIEEKKKTDALLERMLPRPVAEQLKKGQTVEAESFHEVSIYFSDIVGFTSLSSGSTPMQVVTLLNDLYTLFDDIIQEYDVYKVETIGDAYMVVSGLPIRNGHEHAGEISRMALHLVEAVKKDFKVRHKPDHQLKLRVGLHSGPCVAGVVGNTMPRYCLFGDTVNTASRMESNGEALRIHISEATKEILDDLGGFEVEERGEVFLKGKGTWKTYWLISAVPRLSGKVNKLLHPNGTPLVNYLQTPGHHFGSNSSLNLKRQDSMRRGGKNISPCPMKKNMHKVTIEDETTALLNQTSV</sequence>
<dbReference type="SUPFAM" id="SSF56112">
    <property type="entry name" value="Protein kinase-like (PK-like)"/>
    <property type="match status" value="1"/>
</dbReference>
<evidence type="ECO:0000313" key="16">
    <source>
        <dbReference type="Proteomes" id="UP001159405"/>
    </source>
</evidence>
<evidence type="ECO:0000313" key="15">
    <source>
        <dbReference type="EMBL" id="CAH3044213.1"/>
    </source>
</evidence>
<dbReference type="InterPro" id="IPR000719">
    <property type="entry name" value="Prot_kinase_dom"/>
</dbReference>
<protein>
    <recommendedName>
        <fullName evidence="2 10">Guanylate cyclase</fullName>
        <ecNumber evidence="2 10">4.6.1.2</ecNumber>
    </recommendedName>
</protein>
<gene>
    <name evidence="15" type="ORF">PLOB_00004473</name>
</gene>
<dbReference type="CDD" id="cd14042">
    <property type="entry name" value="PK_GC-A_B"/>
    <property type="match status" value="1"/>
</dbReference>
<evidence type="ECO:0000259" key="13">
    <source>
        <dbReference type="PROSITE" id="PS50011"/>
    </source>
</evidence>
<dbReference type="Proteomes" id="UP001159405">
    <property type="component" value="Unassembled WGS sequence"/>
</dbReference>
<dbReference type="InterPro" id="IPR029787">
    <property type="entry name" value="Nucleotide_cyclase"/>
</dbReference>
<dbReference type="SUPFAM" id="SSF53822">
    <property type="entry name" value="Periplasmic binding protein-like I"/>
    <property type="match status" value="1"/>
</dbReference>
<evidence type="ECO:0000256" key="7">
    <source>
        <dbReference type="ARBA" id="ARBA00023239"/>
    </source>
</evidence>
<dbReference type="PANTHER" id="PTHR11920">
    <property type="entry name" value="GUANYLYL CYCLASE"/>
    <property type="match status" value="1"/>
</dbReference>
<comment type="subcellular location">
    <subcellularLocation>
        <location evidence="1">Membrane</location>
        <topology evidence="1">Single-pass type I membrane protein</topology>
    </subcellularLocation>
</comment>
<keyword evidence="3" id="KW-0812">Transmembrane</keyword>
<dbReference type="InterPro" id="IPR001828">
    <property type="entry name" value="ANF_lig-bd_rcpt"/>
</dbReference>
<keyword evidence="6" id="KW-0472">Membrane</keyword>
<dbReference type="Gene3D" id="3.30.70.1230">
    <property type="entry name" value="Nucleotide cyclase"/>
    <property type="match status" value="1"/>
</dbReference>
<evidence type="ECO:0000256" key="12">
    <source>
        <dbReference type="SAM" id="SignalP"/>
    </source>
</evidence>
<reference evidence="15 16" key="1">
    <citation type="submission" date="2022-05" db="EMBL/GenBank/DDBJ databases">
        <authorList>
            <consortium name="Genoscope - CEA"/>
            <person name="William W."/>
        </authorList>
    </citation>
    <scope>NUCLEOTIDE SEQUENCE [LARGE SCALE GENOMIC DNA]</scope>
</reference>
<proteinExistence type="inferred from homology"/>
<accession>A0ABN8NAA9</accession>
<evidence type="ECO:0000256" key="8">
    <source>
        <dbReference type="ARBA" id="ARBA00023293"/>
    </source>
</evidence>
<dbReference type="InterPro" id="IPR050401">
    <property type="entry name" value="Cyclic_nucleotide_synthase"/>
</dbReference>
<evidence type="ECO:0000256" key="2">
    <source>
        <dbReference type="ARBA" id="ARBA00012202"/>
    </source>
</evidence>
<evidence type="ECO:0000256" key="10">
    <source>
        <dbReference type="RuleBase" id="RU003431"/>
    </source>
</evidence>
<dbReference type="Pfam" id="PF01094">
    <property type="entry name" value="ANF_receptor"/>
    <property type="match status" value="1"/>
</dbReference>
<evidence type="ECO:0000256" key="3">
    <source>
        <dbReference type="ARBA" id="ARBA00022692"/>
    </source>
</evidence>
<evidence type="ECO:0000256" key="11">
    <source>
        <dbReference type="SAM" id="MobiDB-lite"/>
    </source>
</evidence>
<dbReference type="InterPro" id="IPR001245">
    <property type="entry name" value="Ser-Thr/Tyr_kinase_cat_dom"/>
</dbReference>
<dbReference type="CDD" id="cd07302">
    <property type="entry name" value="CHD"/>
    <property type="match status" value="1"/>
</dbReference>
<dbReference type="PROSITE" id="PS50011">
    <property type="entry name" value="PROTEIN_KINASE_DOM"/>
    <property type="match status" value="1"/>
</dbReference>
<feature type="chain" id="PRO_5046695431" description="Guanylate cyclase" evidence="12">
    <location>
        <begin position="21"/>
        <end position="1168"/>
    </location>
</feature>
<dbReference type="PROSITE" id="PS00452">
    <property type="entry name" value="GUANYLATE_CYCLASE_1"/>
    <property type="match status" value="1"/>
</dbReference>
<evidence type="ECO:0000256" key="9">
    <source>
        <dbReference type="RuleBase" id="RU000405"/>
    </source>
</evidence>
<feature type="domain" description="Guanylate cyclase" evidence="14">
    <location>
        <begin position="911"/>
        <end position="1042"/>
    </location>
</feature>
<evidence type="ECO:0000256" key="1">
    <source>
        <dbReference type="ARBA" id="ARBA00004479"/>
    </source>
</evidence>
<evidence type="ECO:0000259" key="14">
    <source>
        <dbReference type="PROSITE" id="PS50125"/>
    </source>
</evidence>
<dbReference type="SUPFAM" id="SSF55073">
    <property type="entry name" value="Nucleotide cyclase"/>
    <property type="match status" value="1"/>
</dbReference>
<keyword evidence="8 10" id="KW-0141">cGMP biosynthesis</keyword>
<dbReference type="Gene3D" id="1.10.510.10">
    <property type="entry name" value="Transferase(Phosphotransferase) domain 1"/>
    <property type="match status" value="1"/>
</dbReference>
<keyword evidence="12" id="KW-0732">Signal</keyword>
<dbReference type="InterPro" id="IPR011009">
    <property type="entry name" value="Kinase-like_dom_sf"/>
</dbReference>
<comment type="similarity">
    <text evidence="9">Belongs to the adenylyl cyclase class-4/guanylyl cyclase family.</text>
</comment>
<dbReference type="SMART" id="SM00044">
    <property type="entry name" value="CYCc"/>
    <property type="match status" value="1"/>
</dbReference>
<feature type="signal peptide" evidence="12">
    <location>
        <begin position="1"/>
        <end position="20"/>
    </location>
</feature>
<evidence type="ECO:0000256" key="5">
    <source>
        <dbReference type="ARBA" id="ARBA00022989"/>
    </source>
</evidence>
<keyword evidence="16" id="KW-1185">Reference proteome</keyword>
<name>A0ABN8NAA9_9CNID</name>
<comment type="catalytic activity">
    <reaction evidence="10">
        <text>GTP = 3',5'-cyclic GMP + diphosphate</text>
        <dbReference type="Rhea" id="RHEA:13665"/>
        <dbReference type="ChEBI" id="CHEBI:33019"/>
        <dbReference type="ChEBI" id="CHEBI:37565"/>
        <dbReference type="ChEBI" id="CHEBI:57746"/>
        <dbReference type="EC" id="4.6.1.2"/>
    </reaction>
</comment>
<dbReference type="EC" id="4.6.1.2" evidence="2 10"/>
<dbReference type="InterPro" id="IPR001054">
    <property type="entry name" value="A/G_cyclase"/>
</dbReference>
<evidence type="ECO:0000256" key="4">
    <source>
        <dbReference type="ARBA" id="ARBA00022741"/>
    </source>
</evidence>
<dbReference type="PANTHER" id="PTHR11920:SF501">
    <property type="entry name" value="GUANYLATE CYCLASE 32E"/>
    <property type="match status" value="1"/>
</dbReference>
<comment type="caution">
    <text evidence="15">The sequence shown here is derived from an EMBL/GenBank/DDBJ whole genome shotgun (WGS) entry which is preliminary data.</text>
</comment>
<keyword evidence="7 9" id="KW-0456">Lyase</keyword>
<dbReference type="Pfam" id="PF07714">
    <property type="entry name" value="PK_Tyr_Ser-Thr"/>
    <property type="match status" value="1"/>
</dbReference>
<feature type="domain" description="Protein kinase" evidence="13">
    <location>
        <begin position="572"/>
        <end position="838"/>
    </location>
</feature>
<dbReference type="InterPro" id="IPR028082">
    <property type="entry name" value="Peripla_BP_I"/>
</dbReference>
<organism evidence="15 16">
    <name type="scientific">Porites lobata</name>
    <dbReference type="NCBI Taxonomy" id="104759"/>
    <lineage>
        <taxon>Eukaryota</taxon>
        <taxon>Metazoa</taxon>
        <taxon>Cnidaria</taxon>
        <taxon>Anthozoa</taxon>
        <taxon>Hexacorallia</taxon>
        <taxon>Scleractinia</taxon>
        <taxon>Fungiina</taxon>
        <taxon>Poritidae</taxon>
        <taxon>Porites</taxon>
    </lineage>
</organism>
<keyword evidence="4" id="KW-0547">Nucleotide-binding</keyword>
<dbReference type="PROSITE" id="PS50125">
    <property type="entry name" value="GUANYLATE_CYCLASE_2"/>
    <property type="match status" value="1"/>
</dbReference>